<evidence type="ECO:0000259" key="4">
    <source>
        <dbReference type="PROSITE" id="PS50995"/>
    </source>
</evidence>
<dbReference type="RefSeq" id="WP_073089847.1">
    <property type="nucleotide sequence ID" value="NZ_FRCY01000001.1"/>
</dbReference>
<dbReference type="SUPFAM" id="SSF46785">
    <property type="entry name" value="Winged helix' DNA-binding domain"/>
    <property type="match status" value="1"/>
</dbReference>
<dbReference type="EMBL" id="FRCY01000001">
    <property type="protein sequence ID" value="SHM31134.1"/>
    <property type="molecule type" value="Genomic_DNA"/>
</dbReference>
<reference evidence="5 6" key="1">
    <citation type="submission" date="2016-11" db="EMBL/GenBank/DDBJ databases">
        <authorList>
            <person name="Jaros S."/>
            <person name="Januszkiewicz K."/>
            <person name="Wedrychowicz H."/>
        </authorList>
    </citation>
    <scope>NUCLEOTIDE SEQUENCE [LARGE SCALE GENOMIC DNA]</scope>
    <source>
        <strain evidence="5 6">CGMCC 1.6102</strain>
    </source>
</reference>
<dbReference type="InterPro" id="IPR000835">
    <property type="entry name" value="HTH_MarR-typ"/>
</dbReference>
<evidence type="ECO:0000313" key="6">
    <source>
        <dbReference type="Proteomes" id="UP000184513"/>
    </source>
</evidence>
<organism evidence="5 6">
    <name type="scientific">Cyclobacterium lianum</name>
    <dbReference type="NCBI Taxonomy" id="388280"/>
    <lineage>
        <taxon>Bacteria</taxon>
        <taxon>Pseudomonadati</taxon>
        <taxon>Bacteroidota</taxon>
        <taxon>Cytophagia</taxon>
        <taxon>Cytophagales</taxon>
        <taxon>Cyclobacteriaceae</taxon>
        <taxon>Cyclobacterium</taxon>
    </lineage>
</organism>
<sequence>MKKEETIDYHIKSCWHSISRMYNQKANMEGITTSMGFVLINIDSREGTPATKIAPLMGLESRSLTRILKSMEQKGLIRKSRDPNDRRSVRIFLTPRGREKKTAAVKTINHFNEELRNDLSANEIESFFNLFEKINQVIQRIQNS</sequence>
<proteinExistence type="predicted"/>
<keyword evidence="6" id="KW-1185">Reference proteome</keyword>
<keyword evidence="3" id="KW-0804">Transcription</keyword>
<dbReference type="Gene3D" id="1.10.10.10">
    <property type="entry name" value="Winged helix-like DNA-binding domain superfamily/Winged helix DNA-binding domain"/>
    <property type="match status" value="1"/>
</dbReference>
<dbReference type="SMART" id="SM00347">
    <property type="entry name" value="HTH_MARR"/>
    <property type="match status" value="1"/>
</dbReference>
<dbReference type="InterPro" id="IPR036390">
    <property type="entry name" value="WH_DNA-bd_sf"/>
</dbReference>
<dbReference type="STRING" id="388280.SAMN04488057_10131"/>
<keyword evidence="2 5" id="KW-0238">DNA-binding</keyword>
<dbReference type="PROSITE" id="PS01117">
    <property type="entry name" value="HTH_MARR_1"/>
    <property type="match status" value="1"/>
</dbReference>
<dbReference type="PANTHER" id="PTHR42756:SF1">
    <property type="entry name" value="TRANSCRIPTIONAL REPRESSOR OF EMRAB OPERON"/>
    <property type="match status" value="1"/>
</dbReference>
<dbReference type="GO" id="GO:0003677">
    <property type="term" value="F:DNA binding"/>
    <property type="evidence" value="ECO:0007669"/>
    <property type="project" value="UniProtKB-KW"/>
</dbReference>
<dbReference type="AlphaFoldDB" id="A0A1M7HRM3"/>
<dbReference type="PANTHER" id="PTHR42756">
    <property type="entry name" value="TRANSCRIPTIONAL REGULATOR, MARR"/>
    <property type="match status" value="1"/>
</dbReference>
<protein>
    <submittedName>
        <fullName evidence="5">DNA-binding transcriptional regulator, MarR family</fullName>
    </submittedName>
</protein>
<name>A0A1M7HRM3_9BACT</name>
<dbReference type="PRINTS" id="PR00598">
    <property type="entry name" value="HTHMARR"/>
</dbReference>
<dbReference type="Pfam" id="PF01047">
    <property type="entry name" value="MarR"/>
    <property type="match status" value="1"/>
</dbReference>
<feature type="domain" description="HTH marR-type" evidence="4">
    <location>
        <begin position="1"/>
        <end position="136"/>
    </location>
</feature>
<accession>A0A1M7HRM3</accession>
<evidence type="ECO:0000256" key="2">
    <source>
        <dbReference type="ARBA" id="ARBA00023125"/>
    </source>
</evidence>
<dbReference type="PROSITE" id="PS50995">
    <property type="entry name" value="HTH_MARR_2"/>
    <property type="match status" value="1"/>
</dbReference>
<dbReference type="OrthoDB" id="1467380at2"/>
<dbReference type="Proteomes" id="UP000184513">
    <property type="component" value="Unassembled WGS sequence"/>
</dbReference>
<evidence type="ECO:0000313" key="5">
    <source>
        <dbReference type="EMBL" id="SHM31134.1"/>
    </source>
</evidence>
<dbReference type="GO" id="GO:0003700">
    <property type="term" value="F:DNA-binding transcription factor activity"/>
    <property type="evidence" value="ECO:0007669"/>
    <property type="project" value="InterPro"/>
</dbReference>
<evidence type="ECO:0000256" key="1">
    <source>
        <dbReference type="ARBA" id="ARBA00023015"/>
    </source>
</evidence>
<dbReference type="InterPro" id="IPR023187">
    <property type="entry name" value="Tscrpt_reg_MarR-type_CS"/>
</dbReference>
<dbReference type="InterPro" id="IPR036388">
    <property type="entry name" value="WH-like_DNA-bd_sf"/>
</dbReference>
<evidence type="ECO:0000256" key="3">
    <source>
        <dbReference type="ARBA" id="ARBA00023163"/>
    </source>
</evidence>
<gene>
    <name evidence="5" type="ORF">SAMN04488057_10131</name>
</gene>
<keyword evidence="1" id="KW-0805">Transcription regulation</keyword>